<feature type="compositionally biased region" description="Low complexity" evidence="1">
    <location>
        <begin position="139"/>
        <end position="150"/>
    </location>
</feature>
<dbReference type="OrthoDB" id="4062651at2759"/>
<feature type="region of interest" description="Disordered" evidence="1">
    <location>
        <begin position="84"/>
        <end position="163"/>
    </location>
</feature>
<evidence type="ECO:0000313" key="3">
    <source>
        <dbReference type="Proteomes" id="UP000594454"/>
    </source>
</evidence>
<gene>
    <name evidence="2" type="ORF">HERILL_LOCUS975</name>
</gene>
<dbReference type="Proteomes" id="UP000594454">
    <property type="component" value="Chromosome 1"/>
</dbReference>
<keyword evidence="3" id="KW-1185">Reference proteome</keyword>
<dbReference type="AlphaFoldDB" id="A0A7R8UBG4"/>
<reference evidence="2 3" key="1">
    <citation type="submission" date="2020-11" db="EMBL/GenBank/DDBJ databases">
        <authorList>
            <person name="Wallbank WR R."/>
            <person name="Pardo Diaz C."/>
            <person name="Kozak K."/>
            <person name="Martin S."/>
            <person name="Jiggins C."/>
            <person name="Moest M."/>
            <person name="Warren A I."/>
            <person name="Generalovic N T."/>
            <person name="Byers J.R.P. K."/>
            <person name="Montejo-Kovacevich G."/>
            <person name="Yen C E."/>
        </authorList>
    </citation>
    <scope>NUCLEOTIDE SEQUENCE [LARGE SCALE GENOMIC DNA]</scope>
</reference>
<name>A0A7R8UBG4_HERIL</name>
<dbReference type="EMBL" id="LR899009">
    <property type="protein sequence ID" value="CAD7077645.1"/>
    <property type="molecule type" value="Genomic_DNA"/>
</dbReference>
<evidence type="ECO:0000313" key="2">
    <source>
        <dbReference type="EMBL" id="CAD7077645.1"/>
    </source>
</evidence>
<feature type="compositionally biased region" description="Polar residues" evidence="1">
    <location>
        <begin position="121"/>
        <end position="138"/>
    </location>
</feature>
<accession>A0A7R8UBG4</accession>
<protein>
    <submittedName>
        <fullName evidence="2">Uncharacterized protein</fullName>
    </submittedName>
</protein>
<dbReference type="InParanoid" id="A0A7R8UBG4"/>
<sequence>MSTSSLIGKFEGHEFHLASAKTLPKKFPTGNSKIFRSDNIKDNCEMELSAPTQQAPRPTTLPHRLRSTKFEAVNGDHNPLRIWKQPGQIRLTRQRAVSTDDDENSNLQKSTMDGSDKDSNCESPSYLTNTSYTFPEKQSSISSNKNNNGNVPTNPIPLPPRDRNKPMPTNVKRHVRKHPLIIPGAGLQRTLNKVRDITPVEDEPKTCFPATPIDRNLNHVGRSNFNTESNKMAGILDRPSRVNSTDDNNVSLISLPRNSNLNDDNVAGRTYQNIQKLDSSTDNTDCASLHFESILEDNFFKTDNVSSPDVADGFCPFSIQKDSYNKSKDMDFDSPNLSDSSKK</sequence>
<proteinExistence type="predicted"/>
<feature type="region of interest" description="Disordered" evidence="1">
    <location>
        <begin position="321"/>
        <end position="343"/>
    </location>
</feature>
<evidence type="ECO:0000256" key="1">
    <source>
        <dbReference type="SAM" id="MobiDB-lite"/>
    </source>
</evidence>
<organism evidence="2 3">
    <name type="scientific">Hermetia illucens</name>
    <name type="common">Black soldier fly</name>
    <dbReference type="NCBI Taxonomy" id="343691"/>
    <lineage>
        <taxon>Eukaryota</taxon>
        <taxon>Metazoa</taxon>
        <taxon>Ecdysozoa</taxon>
        <taxon>Arthropoda</taxon>
        <taxon>Hexapoda</taxon>
        <taxon>Insecta</taxon>
        <taxon>Pterygota</taxon>
        <taxon>Neoptera</taxon>
        <taxon>Endopterygota</taxon>
        <taxon>Diptera</taxon>
        <taxon>Brachycera</taxon>
        <taxon>Stratiomyomorpha</taxon>
        <taxon>Stratiomyidae</taxon>
        <taxon>Hermetiinae</taxon>
        <taxon>Hermetia</taxon>
    </lineage>
</organism>